<protein>
    <submittedName>
        <fullName evidence="2">DNA-binding transcriptional regulator, HxlR family</fullName>
    </submittedName>
</protein>
<dbReference type="InterPro" id="IPR011991">
    <property type="entry name" value="ArsR-like_HTH"/>
</dbReference>
<reference evidence="3" key="1">
    <citation type="submission" date="2016-10" db="EMBL/GenBank/DDBJ databases">
        <authorList>
            <person name="Varghese N."/>
            <person name="Submissions S."/>
        </authorList>
    </citation>
    <scope>NUCLEOTIDE SEQUENCE [LARGE SCALE GENOMIC DNA]</scope>
    <source>
        <strain evidence="3">CGMCC 1.10683</strain>
    </source>
</reference>
<dbReference type="STRING" id="871741.SAMN05192570_1048"/>
<feature type="domain" description="Winged helix DNA-binding" evidence="1">
    <location>
        <begin position="18"/>
        <end position="97"/>
    </location>
</feature>
<name>A0A1I6PD54_9CAUL</name>
<proteinExistence type="predicted"/>
<dbReference type="SUPFAM" id="SSF46785">
    <property type="entry name" value="Winged helix' DNA-binding domain"/>
    <property type="match status" value="1"/>
</dbReference>
<dbReference type="Pfam" id="PF13601">
    <property type="entry name" value="HTH_34"/>
    <property type="match status" value="1"/>
</dbReference>
<dbReference type="InterPro" id="IPR036390">
    <property type="entry name" value="WH_DNA-bd_sf"/>
</dbReference>
<dbReference type="GO" id="GO:0003677">
    <property type="term" value="F:DNA binding"/>
    <property type="evidence" value="ECO:0007669"/>
    <property type="project" value="UniProtKB-KW"/>
</dbReference>
<gene>
    <name evidence="2" type="ORF">SAMN05192570_1048</name>
</gene>
<organism evidence="2 3">
    <name type="scientific">Brevundimonas viscosa</name>
    <dbReference type="NCBI Taxonomy" id="871741"/>
    <lineage>
        <taxon>Bacteria</taxon>
        <taxon>Pseudomonadati</taxon>
        <taxon>Pseudomonadota</taxon>
        <taxon>Alphaproteobacteria</taxon>
        <taxon>Caulobacterales</taxon>
        <taxon>Caulobacteraceae</taxon>
        <taxon>Brevundimonas</taxon>
    </lineage>
</organism>
<dbReference type="InterPro" id="IPR036388">
    <property type="entry name" value="WH-like_DNA-bd_sf"/>
</dbReference>
<dbReference type="OrthoDB" id="5521380at2"/>
<dbReference type="Gene3D" id="1.10.10.10">
    <property type="entry name" value="Winged helix-like DNA-binding domain superfamily/Winged helix DNA-binding domain"/>
    <property type="match status" value="1"/>
</dbReference>
<dbReference type="RefSeq" id="WP_092307407.1">
    <property type="nucleotide sequence ID" value="NZ_FOZV01000001.1"/>
</dbReference>
<keyword evidence="2" id="KW-0238">DNA-binding</keyword>
<evidence type="ECO:0000259" key="1">
    <source>
        <dbReference type="Pfam" id="PF13601"/>
    </source>
</evidence>
<evidence type="ECO:0000313" key="2">
    <source>
        <dbReference type="EMBL" id="SFS38025.1"/>
    </source>
</evidence>
<dbReference type="EMBL" id="FOZV01000001">
    <property type="protein sequence ID" value="SFS38025.1"/>
    <property type="molecule type" value="Genomic_DNA"/>
</dbReference>
<dbReference type="GO" id="GO:0006355">
    <property type="term" value="P:regulation of DNA-templated transcription"/>
    <property type="evidence" value="ECO:0007669"/>
    <property type="project" value="UniProtKB-ARBA"/>
</dbReference>
<dbReference type="Proteomes" id="UP000198788">
    <property type="component" value="Unassembled WGS sequence"/>
</dbReference>
<sequence>MADDFDISRIDDVIHGRIRLGIMAFLSGVESANFNELKARLQTTDGNLSVHLRKLEEAGLVAVTKRFEGRKPLTEARMTPAGRKAFVAYLDAMQGLIRSG</sequence>
<dbReference type="PANTHER" id="PTHR37318:SF1">
    <property type="entry name" value="BSL7504 PROTEIN"/>
    <property type="match status" value="1"/>
</dbReference>
<keyword evidence="3" id="KW-1185">Reference proteome</keyword>
<accession>A0A1I6PD54</accession>
<dbReference type="InterPro" id="IPR027395">
    <property type="entry name" value="WH_DNA-bd_dom"/>
</dbReference>
<dbReference type="AlphaFoldDB" id="A0A1I6PD54"/>
<dbReference type="PANTHER" id="PTHR37318">
    <property type="entry name" value="BSL7504 PROTEIN"/>
    <property type="match status" value="1"/>
</dbReference>
<evidence type="ECO:0000313" key="3">
    <source>
        <dbReference type="Proteomes" id="UP000198788"/>
    </source>
</evidence>
<dbReference type="CDD" id="cd00090">
    <property type="entry name" value="HTH_ARSR"/>
    <property type="match status" value="1"/>
</dbReference>